<dbReference type="InterPro" id="IPR003159">
    <property type="entry name" value="Lyase_8_central_dom"/>
</dbReference>
<keyword evidence="2" id="KW-0732">Signal</keyword>
<protein>
    <submittedName>
        <fullName evidence="6">Chondroitin AC/alginate lyase</fullName>
    </submittedName>
</protein>
<dbReference type="InterPro" id="IPR038970">
    <property type="entry name" value="Lyase_8"/>
</dbReference>
<comment type="similarity">
    <text evidence="1">Belongs to the polysaccharide lyase 8 family.</text>
</comment>
<dbReference type="InterPro" id="IPR011071">
    <property type="entry name" value="Lyase_8-like_C"/>
</dbReference>
<dbReference type="OrthoDB" id="5980780at2759"/>
<dbReference type="PANTHER" id="PTHR38481:SF1">
    <property type="entry name" value="HYALURONATE LYASE"/>
    <property type="match status" value="1"/>
</dbReference>
<dbReference type="PANTHER" id="PTHR38481">
    <property type="entry name" value="HYALURONATE LYASE"/>
    <property type="match status" value="1"/>
</dbReference>
<reference evidence="6 7" key="1">
    <citation type="submission" date="2017-03" db="EMBL/GenBank/DDBJ databases">
        <title>Widespread Adenine N6-methylation of Active Genes in Fungi.</title>
        <authorList>
            <consortium name="DOE Joint Genome Institute"/>
            <person name="Mondo S.J."/>
            <person name="Dannebaum R.O."/>
            <person name="Kuo R.C."/>
            <person name="Louie K.B."/>
            <person name="Bewick A.J."/>
            <person name="Labutti K."/>
            <person name="Haridas S."/>
            <person name="Kuo A."/>
            <person name="Salamov A."/>
            <person name="Ahrendt S.R."/>
            <person name="Lau R."/>
            <person name="Bowen B.P."/>
            <person name="Lipzen A."/>
            <person name="Sullivan W."/>
            <person name="Andreopoulos W.B."/>
            <person name="Clum A."/>
            <person name="Lindquist E."/>
            <person name="Daum C."/>
            <person name="Northen T.R."/>
            <person name="Ramamoorthy G."/>
            <person name="Schmitz R.J."/>
            <person name="Gryganskyi A."/>
            <person name="Culley D."/>
            <person name="Magnuson J."/>
            <person name="James T.Y."/>
            <person name="O'Malley M.A."/>
            <person name="Stajich J.E."/>
            <person name="Spatafora J.W."/>
            <person name="Visel A."/>
            <person name="Grigoriev I.V."/>
        </authorList>
    </citation>
    <scope>NUCLEOTIDE SEQUENCE [LARGE SCALE GENOMIC DNA]</scope>
    <source>
        <strain evidence="6 7">NRRL Y-17943</strain>
    </source>
</reference>
<organism evidence="6 7">
    <name type="scientific">Kockovaella imperatae</name>
    <dbReference type="NCBI Taxonomy" id="4999"/>
    <lineage>
        <taxon>Eukaryota</taxon>
        <taxon>Fungi</taxon>
        <taxon>Dikarya</taxon>
        <taxon>Basidiomycota</taxon>
        <taxon>Agaricomycotina</taxon>
        <taxon>Tremellomycetes</taxon>
        <taxon>Tremellales</taxon>
        <taxon>Cuniculitremaceae</taxon>
        <taxon>Kockovaella</taxon>
    </lineage>
</organism>
<evidence type="ECO:0000256" key="1">
    <source>
        <dbReference type="ARBA" id="ARBA00006699"/>
    </source>
</evidence>
<gene>
    <name evidence="6" type="ORF">BD324DRAFT_642345</name>
</gene>
<dbReference type="Pfam" id="PF08124">
    <property type="entry name" value="Lyase_8_N"/>
    <property type="match status" value="1"/>
</dbReference>
<dbReference type="SUPFAM" id="SSF74650">
    <property type="entry name" value="Galactose mutarotase-like"/>
    <property type="match status" value="1"/>
</dbReference>
<dbReference type="GeneID" id="33559289"/>
<proteinExistence type="inferred from homology"/>
<dbReference type="AlphaFoldDB" id="A0A1Y1UFC0"/>
<dbReference type="RefSeq" id="XP_021870830.1">
    <property type="nucleotide sequence ID" value="XM_022017480.1"/>
</dbReference>
<dbReference type="GO" id="GO:0005975">
    <property type="term" value="P:carbohydrate metabolic process"/>
    <property type="evidence" value="ECO:0007669"/>
    <property type="project" value="InterPro"/>
</dbReference>
<dbReference type="InterPro" id="IPR008929">
    <property type="entry name" value="Chondroitin_lyas"/>
</dbReference>
<evidence type="ECO:0000256" key="2">
    <source>
        <dbReference type="ARBA" id="ARBA00022729"/>
    </source>
</evidence>
<dbReference type="EMBL" id="NBSH01000007">
    <property type="protein sequence ID" value="ORX36761.1"/>
    <property type="molecule type" value="Genomic_DNA"/>
</dbReference>
<accession>A0A1Y1UFC0</accession>
<dbReference type="SUPFAM" id="SSF48230">
    <property type="entry name" value="Chondroitin AC/alginate lyase"/>
    <property type="match status" value="1"/>
</dbReference>
<dbReference type="Gene3D" id="2.60.220.10">
    <property type="entry name" value="Polysaccharide lyase family 8-like, C-terminal"/>
    <property type="match status" value="1"/>
</dbReference>
<dbReference type="InParanoid" id="A0A1Y1UFC0"/>
<evidence type="ECO:0000259" key="5">
    <source>
        <dbReference type="Pfam" id="PF08124"/>
    </source>
</evidence>
<dbReference type="InterPro" id="IPR011013">
    <property type="entry name" value="Gal_mutarotase_sf_dom"/>
</dbReference>
<comment type="caution">
    <text evidence="6">The sequence shown here is derived from an EMBL/GenBank/DDBJ whole genome shotgun (WGS) entry which is preliminary data.</text>
</comment>
<feature type="domain" description="Polysaccharide lyase 8 N-terminal alpha-helical" evidence="5">
    <location>
        <begin position="50"/>
        <end position="310"/>
    </location>
</feature>
<dbReference type="GO" id="GO:0016837">
    <property type="term" value="F:carbon-oxygen lyase activity, acting on polysaccharides"/>
    <property type="evidence" value="ECO:0007669"/>
    <property type="project" value="UniProtKB-ARBA"/>
</dbReference>
<keyword evidence="3 6" id="KW-0456">Lyase</keyword>
<evidence type="ECO:0000313" key="7">
    <source>
        <dbReference type="Proteomes" id="UP000193218"/>
    </source>
</evidence>
<dbReference type="GO" id="GO:0005576">
    <property type="term" value="C:extracellular region"/>
    <property type="evidence" value="ECO:0007669"/>
    <property type="project" value="InterPro"/>
</dbReference>
<dbReference type="Pfam" id="PF02278">
    <property type="entry name" value="Lyase_8"/>
    <property type="match status" value="1"/>
</dbReference>
<dbReference type="GO" id="GO:0030246">
    <property type="term" value="F:carbohydrate binding"/>
    <property type="evidence" value="ECO:0007669"/>
    <property type="project" value="InterPro"/>
</dbReference>
<dbReference type="Gene3D" id="1.50.10.100">
    <property type="entry name" value="Chondroitin AC/alginate lyase"/>
    <property type="match status" value="1"/>
</dbReference>
<dbReference type="Proteomes" id="UP000193218">
    <property type="component" value="Unassembled WGS sequence"/>
</dbReference>
<dbReference type="InterPro" id="IPR014718">
    <property type="entry name" value="GH-type_carb-bd"/>
</dbReference>
<sequence length="782" mass="84678">MKLGASSSAASSTRLKSSAANSASSKLALILQRRQYDLAQFPTPQWVESIQTYLDTQKTDGTWPDVNYASGCTAQRANWPIQLHWDRLITLAAAWTGLNPAIPSNWTHDTALLSATQKGMDWWFENDYNSTDCIGAGGSGSCPCGTPGLWNTNWFDQVILIPQLMSTTCLLMQDQLTDFELDGCIRIVSRPYDRSNGSIAGVGVLTGANLINVMQNSVSLGLYSNNASIIDDAFNRAFGSVTFSNAQAEDGIHQDGSFLQHKGILYNGNYGKDLINAFVQLEGEAKGTSYAANDSTRAAFATDIRGSEWMIFVDNSTGRQLWDFNVVGRFVAFPSSDNQANSDINFNVSKLANAVSDFEEPYSLNDTITRLESNGTEKLNGNKAFWASDYMVHRRDGFALGNKMLSNRSRNTEYTNGANPYGFHLGQGTLFTYISGEEYLDIMDAWDWNLIPGTTALLNFPTLGPENVDQSGKRDWVGVVSDGWVGTAVEDYLDPYDGSVAYKKMWFYLDDCVVIVTTDIQMKPNASSIVPSDTPLITVLNNQKATAGGVWIDGQQVEPDPSGTSYNGTTLYYSNNGYIALGNDTLSLVVAEGNRTGNWSAISTSTLGNTTVPIFSAYTIVPTTKTSSYALYPATSPDVLQYAAEYQPYTVIDNADGIIGVAGIERLSLVFWPGSAGNTTLDLGLIGWADQGQIQIASSQPGAYLFATGANDDDTYLVVTVADPSQSLESIEFSISSQALSVQCTLDAWYGCQSTPGGVAVNVTLPSRGRVGSSTFVQLNLL</sequence>
<evidence type="ECO:0000259" key="4">
    <source>
        <dbReference type="Pfam" id="PF02278"/>
    </source>
</evidence>
<dbReference type="Gene3D" id="2.70.98.10">
    <property type="match status" value="1"/>
</dbReference>
<name>A0A1Y1UFC0_9TREE</name>
<evidence type="ECO:0000313" key="6">
    <source>
        <dbReference type="EMBL" id="ORX36761.1"/>
    </source>
</evidence>
<keyword evidence="7" id="KW-1185">Reference proteome</keyword>
<dbReference type="InterPro" id="IPR012970">
    <property type="entry name" value="Lyase_8_alpha_N"/>
</dbReference>
<feature type="domain" description="Polysaccharide lyase family 8 central" evidence="4">
    <location>
        <begin position="382"/>
        <end position="635"/>
    </location>
</feature>
<evidence type="ECO:0000256" key="3">
    <source>
        <dbReference type="ARBA" id="ARBA00023239"/>
    </source>
</evidence>